<evidence type="ECO:0000313" key="2">
    <source>
        <dbReference type="EMBL" id="WNS36269.1"/>
    </source>
</evidence>
<dbReference type="Proteomes" id="UP001577381">
    <property type="component" value="Unassembled WGS sequence"/>
</dbReference>
<dbReference type="KEGG" id="echu:RQP59_14310"/>
<proteinExistence type="predicted"/>
<name>A0AA96M1G2_9ENTR</name>
<accession>A0AA96M1G2</accession>
<organism evidence="2">
    <name type="scientific">Enterobacter chuandaensis</name>
    <dbReference type="NCBI Taxonomy" id="2497875"/>
    <lineage>
        <taxon>Bacteria</taxon>
        <taxon>Pseudomonadati</taxon>
        <taxon>Pseudomonadota</taxon>
        <taxon>Gammaproteobacteria</taxon>
        <taxon>Enterobacterales</taxon>
        <taxon>Enterobacteriaceae</taxon>
        <taxon>Enterobacter</taxon>
        <taxon>Enterobacter cloacae complex</taxon>
    </lineage>
</organism>
<keyword evidence="3" id="KW-1185">Reference proteome</keyword>
<sequence>MSNKKERSVINLSAKTLELLNQLSEKYDLPRQQTLAVLLNKKVKEMNQ</sequence>
<reference evidence="1 3" key="2">
    <citation type="submission" date="2024-09" db="EMBL/GenBank/DDBJ databases">
        <title>Molecular characterization of Carbapenemase-producing Enterobacter cloacae Complex from Infections in Argentina.</title>
        <authorList>
            <person name="De Mendieta J.M."/>
            <person name="Gomez S."/>
        </authorList>
    </citation>
    <scope>NUCLEOTIDE SEQUENCE [LARGE SCALE GENOMIC DNA]</scope>
    <source>
        <strain evidence="1 3">M23267</strain>
    </source>
</reference>
<gene>
    <name evidence="1" type="ORF">ACE3KR_08795</name>
    <name evidence="2" type="ORF">RQP59_14310</name>
</gene>
<dbReference type="EMBL" id="CP135253">
    <property type="protein sequence ID" value="WNS36269.1"/>
    <property type="molecule type" value="Genomic_DNA"/>
</dbReference>
<evidence type="ECO:0000313" key="1">
    <source>
        <dbReference type="EMBL" id="MFB4718979.1"/>
    </source>
</evidence>
<dbReference type="AlphaFoldDB" id="A0AA96M1G2"/>
<reference evidence="2" key="1">
    <citation type="submission" date="2023-09" db="EMBL/GenBank/DDBJ databases">
        <title>Coexistence of blaNDM-1 and blaKPC-2 in Enterobacter chuandaensis.</title>
        <authorList>
            <person name="Chen R."/>
        </authorList>
    </citation>
    <scope>NUCLEOTIDE SEQUENCE</scope>
    <source>
        <strain evidence="2">FAHZZU5885</strain>
    </source>
</reference>
<evidence type="ECO:0000313" key="3">
    <source>
        <dbReference type="Proteomes" id="UP001577381"/>
    </source>
</evidence>
<protein>
    <submittedName>
        <fullName evidence="2">Uncharacterized protein</fullName>
    </submittedName>
</protein>
<dbReference type="EMBL" id="JBHGSI010000002">
    <property type="protein sequence ID" value="MFB4718979.1"/>
    <property type="molecule type" value="Genomic_DNA"/>
</dbReference>
<dbReference type="RefSeq" id="WP_200540366.1">
    <property type="nucleotide sequence ID" value="NZ_CP135253.1"/>
</dbReference>